<keyword evidence="5 7" id="KW-0472">Membrane</keyword>
<evidence type="ECO:0000256" key="3">
    <source>
        <dbReference type="ARBA" id="ARBA00022692"/>
    </source>
</evidence>
<dbReference type="GO" id="GO:0005886">
    <property type="term" value="C:plasma membrane"/>
    <property type="evidence" value="ECO:0007669"/>
    <property type="project" value="UniProtKB-SubCell"/>
</dbReference>
<proteinExistence type="inferred from homology"/>
<dbReference type="Pfam" id="PF04515">
    <property type="entry name" value="Choline_transpo"/>
    <property type="match status" value="1"/>
</dbReference>
<sequence length="165" mass="18579">MPGSWFGRVVFHCSQFCLRCIGWTVKSVNHNAYVMIAITGKGFFKASEIATELIISNILRIGKVNFIGDIILFLGKLSVSLTFALFSFLMLDTRKYRSAHNKISSPLFPVLVCWNPGYVVATLFFAVMEMSIDTNILSFCQNSNEHQGTSTKELLNMPLPFLLRL</sequence>
<keyword evidence="4 7" id="KW-1133">Transmembrane helix</keyword>
<evidence type="ECO:0000256" key="1">
    <source>
        <dbReference type="ARBA" id="ARBA00004141"/>
    </source>
</evidence>
<evidence type="ECO:0000256" key="7">
    <source>
        <dbReference type="RuleBase" id="RU368066"/>
    </source>
</evidence>
<dbReference type="InterPro" id="IPR007603">
    <property type="entry name" value="Choline_transptr-like"/>
</dbReference>
<gene>
    <name evidence="8" type="ORF">ACH5RR_028056</name>
</gene>
<evidence type="ECO:0000256" key="6">
    <source>
        <dbReference type="ARBA" id="ARBA00023180"/>
    </source>
</evidence>
<reference evidence="8 9" key="1">
    <citation type="submission" date="2024-11" db="EMBL/GenBank/DDBJ databases">
        <title>A near-complete genome assembly of Cinchona calisaya.</title>
        <authorList>
            <person name="Lian D.C."/>
            <person name="Zhao X.W."/>
            <person name="Wei L."/>
        </authorList>
    </citation>
    <scope>NUCLEOTIDE SEQUENCE [LARGE SCALE GENOMIC DNA]</scope>
    <source>
        <tissue evidence="8">Nenye</tissue>
    </source>
</reference>
<dbReference type="GO" id="GO:0022857">
    <property type="term" value="F:transmembrane transporter activity"/>
    <property type="evidence" value="ECO:0007669"/>
    <property type="project" value="UniProtKB-UniRule"/>
</dbReference>
<dbReference type="Proteomes" id="UP001630127">
    <property type="component" value="Unassembled WGS sequence"/>
</dbReference>
<evidence type="ECO:0000313" key="8">
    <source>
        <dbReference type="EMBL" id="KAL3508655.1"/>
    </source>
</evidence>
<comment type="caution">
    <text evidence="8">The sequence shown here is derived from an EMBL/GenBank/DDBJ whole genome shotgun (WGS) entry which is preliminary data.</text>
</comment>
<keyword evidence="6" id="KW-0325">Glycoprotein</keyword>
<keyword evidence="9" id="KW-1185">Reference proteome</keyword>
<keyword evidence="3 7" id="KW-0812">Transmembrane</keyword>
<dbReference type="AlphaFoldDB" id="A0ABD2YMM8"/>
<feature type="transmembrane region" description="Helical" evidence="7">
    <location>
        <begin position="103"/>
        <end position="128"/>
    </location>
</feature>
<accession>A0ABD2YMM8</accession>
<comment type="subcellular location">
    <subcellularLocation>
        <location evidence="7">Cell membrane</location>
        <topology evidence="7">Multi-pass membrane protein</topology>
    </subcellularLocation>
    <subcellularLocation>
        <location evidence="1">Membrane</location>
        <topology evidence="1">Multi-pass membrane protein</topology>
    </subcellularLocation>
</comment>
<dbReference type="EMBL" id="JBJUIK010000012">
    <property type="protein sequence ID" value="KAL3508655.1"/>
    <property type="molecule type" value="Genomic_DNA"/>
</dbReference>
<protein>
    <recommendedName>
        <fullName evidence="7">Choline transporter-like protein</fullName>
    </recommendedName>
</protein>
<evidence type="ECO:0000256" key="4">
    <source>
        <dbReference type="ARBA" id="ARBA00022989"/>
    </source>
</evidence>
<evidence type="ECO:0000313" key="9">
    <source>
        <dbReference type="Proteomes" id="UP001630127"/>
    </source>
</evidence>
<feature type="transmembrane region" description="Helical" evidence="7">
    <location>
        <begin position="70"/>
        <end position="91"/>
    </location>
</feature>
<evidence type="ECO:0000256" key="5">
    <source>
        <dbReference type="ARBA" id="ARBA00023136"/>
    </source>
</evidence>
<organism evidence="8 9">
    <name type="scientific">Cinchona calisaya</name>
    <dbReference type="NCBI Taxonomy" id="153742"/>
    <lineage>
        <taxon>Eukaryota</taxon>
        <taxon>Viridiplantae</taxon>
        <taxon>Streptophyta</taxon>
        <taxon>Embryophyta</taxon>
        <taxon>Tracheophyta</taxon>
        <taxon>Spermatophyta</taxon>
        <taxon>Magnoliopsida</taxon>
        <taxon>eudicotyledons</taxon>
        <taxon>Gunneridae</taxon>
        <taxon>Pentapetalae</taxon>
        <taxon>asterids</taxon>
        <taxon>lamiids</taxon>
        <taxon>Gentianales</taxon>
        <taxon>Rubiaceae</taxon>
        <taxon>Cinchonoideae</taxon>
        <taxon>Cinchoneae</taxon>
        <taxon>Cinchona</taxon>
    </lineage>
</organism>
<dbReference type="PANTHER" id="PTHR12385:SF14">
    <property type="entry name" value="CHOLINE TRANSPORTER-LIKE 2"/>
    <property type="match status" value="1"/>
</dbReference>
<comment type="similarity">
    <text evidence="2 7">Belongs to the CTL (choline transporter-like) family.</text>
</comment>
<name>A0ABD2YMM8_9GENT</name>
<comment type="caution">
    <text evidence="7">Lacks conserved residue(s) required for the propagation of feature annotation.</text>
</comment>
<comment type="function">
    <text evidence="7">Choline transporter.</text>
</comment>
<evidence type="ECO:0000256" key="2">
    <source>
        <dbReference type="ARBA" id="ARBA00007168"/>
    </source>
</evidence>
<dbReference type="PANTHER" id="PTHR12385">
    <property type="entry name" value="CHOLINE TRANSPORTER-LIKE (SLC FAMILY 44)"/>
    <property type="match status" value="1"/>
</dbReference>